<feature type="repeat" description="ANK" evidence="3">
    <location>
        <begin position="345"/>
        <end position="367"/>
    </location>
</feature>
<protein>
    <submittedName>
        <fullName evidence="4">Ankyrin repeat-containing domain protein</fullName>
    </submittedName>
</protein>
<dbReference type="PROSITE" id="PS50297">
    <property type="entry name" value="ANK_REP_REGION"/>
    <property type="match status" value="3"/>
</dbReference>
<evidence type="ECO:0000256" key="2">
    <source>
        <dbReference type="ARBA" id="ARBA00023043"/>
    </source>
</evidence>
<dbReference type="InterPro" id="IPR051165">
    <property type="entry name" value="Multifunctional_ANK_Repeat"/>
</dbReference>
<proteinExistence type="predicted"/>
<name>A0A0B4GQ51_METGA</name>
<evidence type="ECO:0000313" key="5">
    <source>
        <dbReference type="Proteomes" id="UP000031192"/>
    </source>
</evidence>
<dbReference type="InterPro" id="IPR002110">
    <property type="entry name" value="Ankyrin_rpt"/>
</dbReference>
<organism evidence="4 5">
    <name type="scientific">Metarhizium guizhouense (strain ARSEF 977)</name>
    <dbReference type="NCBI Taxonomy" id="1276136"/>
    <lineage>
        <taxon>Eukaryota</taxon>
        <taxon>Fungi</taxon>
        <taxon>Dikarya</taxon>
        <taxon>Ascomycota</taxon>
        <taxon>Pezizomycotina</taxon>
        <taxon>Sordariomycetes</taxon>
        <taxon>Hypocreomycetidae</taxon>
        <taxon>Hypocreales</taxon>
        <taxon>Clavicipitaceae</taxon>
        <taxon>Metarhizium</taxon>
    </lineage>
</organism>
<dbReference type="InterPro" id="IPR036770">
    <property type="entry name" value="Ankyrin_rpt-contain_sf"/>
</dbReference>
<keyword evidence="5" id="KW-1185">Reference proteome</keyword>
<keyword evidence="1" id="KW-0677">Repeat</keyword>
<dbReference type="PANTHER" id="PTHR24123:SF33">
    <property type="entry name" value="PROTEIN HOS4"/>
    <property type="match status" value="1"/>
</dbReference>
<dbReference type="SUPFAM" id="SSF48403">
    <property type="entry name" value="Ankyrin repeat"/>
    <property type="match status" value="1"/>
</dbReference>
<evidence type="ECO:0000256" key="1">
    <source>
        <dbReference type="ARBA" id="ARBA00022737"/>
    </source>
</evidence>
<reference evidence="4 5" key="1">
    <citation type="journal article" date="2014" name="Proc. Natl. Acad. Sci. U.S.A.">
        <title>Trajectory and genomic determinants of fungal-pathogen speciation and host adaptation.</title>
        <authorList>
            <person name="Hu X."/>
            <person name="Xiao G."/>
            <person name="Zheng P."/>
            <person name="Shang Y."/>
            <person name="Su Y."/>
            <person name="Zhang X."/>
            <person name="Liu X."/>
            <person name="Zhan S."/>
            <person name="St Leger R.J."/>
            <person name="Wang C."/>
        </authorList>
    </citation>
    <scope>NUCLEOTIDE SEQUENCE [LARGE SCALE GENOMIC DNA]</scope>
    <source>
        <strain evidence="4 5">ARSEF 977</strain>
    </source>
</reference>
<dbReference type="Pfam" id="PF12796">
    <property type="entry name" value="Ank_2"/>
    <property type="match status" value="2"/>
</dbReference>
<dbReference type="PANTHER" id="PTHR24123">
    <property type="entry name" value="ANKYRIN REPEAT-CONTAINING"/>
    <property type="match status" value="1"/>
</dbReference>
<dbReference type="AlphaFoldDB" id="A0A0B4GQ51"/>
<evidence type="ECO:0000313" key="4">
    <source>
        <dbReference type="EMBL" id="KID84738.1"/>
    </source>
</evidence>
<keyword evidence="2 3" id="KW-0040">ANK repeat</keyword>
<dbReference type="Gene3D" id="1.25.40.20">
    <property type="entry name" value="Ankyrin repeat-containing domain"/>
    <property type="match status" value="2"/>
</dbReference>
<dbReference type="SMART" id="SM00248">
    <property type="entry name" value="ANK"/>
    <property type="match status" value="6"/>
</dbReference>
<dbReference type="HOGENOM" id="CLU_544094_0_0_1"/>
<sequence length="501" mass="55417">MDISRFLPNEILGIIADHLVSEVDLFHLGQTNRLFSQITIPRLYRLNAKYNPKDGIIYQASRQGRVDILHKAAQSGVYLGDFSLARTAARYGYTKVLDFIVTSRGKEPFNAHQLSRLAEDAGSGGMFDMLSHLFDHFGASLNPQALSNCLLDATRRNGKECVRLLLDKGADPLADAWFGTPLVAALRLGNSDILNIMLEEGANVHQQITTWNSHLAIHTAASDGNISILEVLLKYGADPSVPTANGRTPLQLAICNEKIAAACFLIQKTTNHGASMRTLFSAMRHGASITLAVLHLKAGVGRAGLINTRDYAGRTVLFIAARQGQLKIVQQCLAHGADTRIADHFGTTPIFAAARNGHVDVVRQLLDTDPGLIESTDSVYGSHSLLYWAQRSGNRNLVDLLRRAIELAGLEDPKDARRKSTRSKNAHKRRWKRACDVCARRLLVGDVMQCGVCHYGDFFMCPECYSHAKCLDASHEEYHWTHRRGCDARKDCWCHLPSDVE</sequence>
<dbReference type="PROSITE" id="PS50088">
    <property type="entry name" value="ANK_REPEAT"/>
    <property type="match status" value="3"/>
</dbReference>
<dbReference type="Proteomes" id="UP000031192">
    <property type="component" value="Unassembled WGS sequence"/>
</dbReference>
<feature type="repeat" description="ANK" evidence="3">
    <location>
        <begin position="212"/>
        <end position="244"/>
    </location>
</feature>
<comment type="caution">
    <text evidence="4">The sequence shown here is derived from an EMBL/GenBank/DDBJ whole genome shotgun (WGS) entry which is preliminary data.</text>
</comment>
<evidence type="ECO:0000256" key="3">
    <source>
        <dbReference type="PROSITE-ProRule" id="PRU00023"/>
    </source>
</evidence>
<gene>
    <name evidence="4" type="ORF">MGU_08083</name>
</gene>
<dbReference type="EMBL" id="AZNH01000038">
    <property type="protein sequence ID" value="KID84738.1"/>
    <property type="molecule type" value="Genomic_DNA"/>
</dbReference>
<accession>A0A0B4GQ51</accession>
<feature type="repeat" description="ANK" evidence="3">
    <location>
        <begin position="312"/>
        <end position="344"/>
    </location>
</feature>